<dbReference type="RefSeq" id="WP_005233387.1">
    <property type="nucleotide sequence ID" value="NZ_GL872323.1"/>
</dbReference>
<protein>
    <recommendedName>
        <fullName evidence="5">Pseudouridine synthase</fullName>
        <ecNumber evidence="5">5.4.99.-</ecNumber>
    </recommendedName>
</protein>
<dbReference type="GO" id="GO:0000455">
    <property type="term" value="P:enzyme-directed rRNA pseudouridine synthesis"/>
    <property type="evidence" value="ECO:0007669"/>
    <property type="project" value="TreeGrafter"/>
</dbReference>
<evidence type="ECO:0000256" key="1">
    <source>
        <dbReference type="ARBA" id="ARBA00000073"/>
    </source>
</evidence>
<comment type="similarity">
    <text evidence="2 5">Belongs to the pseudouridine synthase RluA family.</text>
</comment>
<dbReference type="CDD" id="cd02869">
    <property type="entry name" value="PseudoU_synth_RluA_like"/>
    <property type="match status" value="1"/>
</dbReference>
<dbReference type="Pfam" id="PF00849">
    <property type="entry name" value="PseudoU_synth_2"/>
    <property type="match status" value="1"/>
</dbReference>
<evidence type="ECO:0000256" key="4">
    <source>
        <dbReference type="PIRSR" id="PIRSR606225-1"/>
    </source>
</evidence>
<evidence type="ECO:0000256" key="2">
    <source>
        <dbReference type="ARBA" id="ARBA00010876"/>
    </source>
</evidence>
<dbReference type="EC" id="5.4.99.-" evidence="5"/>
<evidence type="ECO:0000259" key="6">
    <source>
        <dbReference type="Pfam" id="PF00849"/>
    </source>
</evidence>
<comment type="catalytic activity">
    <reaction evidence="1 5">
        <text>a uridine in RNA = a pseudouridine in RNA</text>
        <dbReference type="Rhea" id="RHEA:48348"/>
        <dbReference type="Rhea" id="RHEA-COMP:12068"/>
        <dbReference type="Rhea" id="RHEA-COMP:12069"/>
        <dbReference type="ChEBI" id="CHEBI:65314"/>
        <dbReference type="ChEBI" id="CHEBI:65315"/>
    </reaction>
</comment>
<dbReference type="Proteomes" id="UP000004835">
    <property type="component" value="Unassembled WGS sequence"/>
</dbReference>
<dbReference type="NCBIfam" id="TIGR00005">
    <property type="entry name" value="rluA_subfam"/>
    <property type="match status" value="1"/>
</dbReference>
<dbReference type="GO" id="GO:0009982">
    <property type="term" value="F:pseudouridine synthase activity"/>
    <property type="evidence" value="ECO:0007669"/>
    <property type="project" value="InterPro"/>
</dbReference>
<dbReference type="PANTHER" id="PTHR21600:SF44">
    <property type="entry name" value="RIBOSOMAL LARGE SUBUNIT PSEUDOURIDINE SYNTHASE D"/>
    <property type="match status" value="1"/>
</dbReference>
<feature type="active site" evidence="4">
    <location>
        <position position="134"/>
    </location>
</feature>
<dbReference type="InterPro" id="IPR020103">
    <property type="entry name" value="PsdUridine_synth_cat_dom_sf"/>
</dbReference>
<proteinExistence type="inferred from homology"/>
<dbReference type="HOGENOM" id="CLU_016902_8_1_9"/>
<accession>F0EHN5</accession>
<organism evidence="7 8">
    <name type="scientific">Enterococcus casseliflavus ATCC 12755</name>
    <dbReference type="NCBI Taxonomy" id="888066"/>
    <lineage>
        <taxon>Bacteria</taxon>
        <taxon>Bacillati</taxon>
        <taxon>Bacillota</taxon>
        <taxon>Bacilli</taxon>
        <taxon>Lactobacillales</taxon>
        <taxon>Enterococcaceae</taxon>
        <taxon>Enterococcus</taxon>
    </lineage>
</organism>
<dbReference type="GO" id="GO:0140098">
    <property type="term" value="F:catalytic activity, acting on RNA"/>
    <property type="evidence" value="ECO:0007669"/>
    <property type="project" value="UniProtKB-ARBA"/>
</dbReference>
<feature type="domain" description="Pseudouridine synthase RsuA/RluA-like" evidence="6">
    <location>
        <begin position="89"/>
        <end position="238"/>
    </location>
</feature>
<dbReference type="EMBL" id="AEWT01000009">
    <property type="protein sequence ID" value="EGC70193.1"/>
    <property type="molecule type" value="Genomic_DNA"/>
</dbReference>
<dbReference type="AlphaFoldDB" id="F0EHN5"/>
<reference evidence="7 8" key="1">
    <citation type="submission" date="2011-01" db="EMBL/GenBank/DDBJ databases">
        <authorList>
            <person name="Muzny D."/>
            <person name="Qin X."/>
            <person name="Deng J."/>
            <person name="Jiang H."/>
            <person name="Liu Y."/>
            <person name="Qu J."/>
            <person name="Song X.-Z."/>
            <person name="Zhang L."/>
            <person name="Thornton R."/>
            <person name="Coyle M."/>
            <person name="Francisco L."/>
            <person name="Jackson L."/>
            <person name="Javaid M."/>
            <person name="Korchina V."/>
            <person name="Kovar C."/>
            <person name="Mata R."/>
            <person name="Mathew T."/>
            <person name="Ngo R."/>
            <person name="Nguyen L."/>
            <person name="Nguyen N."/>
            <person name="Okwuonu G."/>
            <person name="Ongeri F."/>
            <person name="Pham C."/>
            <person name="Simmons D."/>
            <person name="Wilczek-Boney K."/>
            <person name="Hale W."/>
            <person name="Jakkamsetti A."/>
            <person name="Pham P."/>
            <person name="Ruth R."/>
            <person name="San Lucas F."/>
            <person name="Warren J."/>
            <person name="Zhang J."/>
            <person name="Zhao Z."/>
            <person name="Zhou C."/>
            <person name="Zhu D."/>
            <person name="Lee S."/>
            <person name="Bess C."/>
            <person name="Blankenburg K."/>
            <person name="Forbes L."/>
            <person name="Fu Q."/>
            <person name="Gubbala S."/>
            <person name="Hirani K."/>
            <person name="Jayaseelan J.C."/>
            <person name="Lara F."/>
            <person name="Munidasa M."/>
            <person name="Palculict T."/>
            <person name="Patil S."/>
            <person name="Pu L.-L."/>
            <person name="Saada N."/>
            <person name="Tang L."/>
            <person name="Weissenberger G."/>
            <person name="Zhu Y."/>
            <person name="Hemphill L."/>
            <person name="Shang Y."/>
            <person name="Youmans B."/>
            <person name="Ayvaz T."/>
            <person name="Ross M."/>
            <person name="Santibanez J."/>
            <person name="Aqrawi P."/>
            <person name="Gross S."/>
            <person name="Joshi V."/>
            <person name="Fowler G."/>
            <person name="Nazareth L."/>
            <person name="Reid J."/>
            <person name="Worley K."/>
            <person name="Petrosino J."/>
            <person name="Highlander S."/>
            <person name="Gibbs R."/>
        </authorList>
    </citation>
    <scope>NUCLEOTIDE SEQUENCE [LARGE SCALE GENOMIC DNA]</scope>
    <source>
        <strain evidence="7 8">ATCC 12755</strain>
    </source>
</reference>
<dbReference type="InterPro" id="IPR050188">
    <property type="entry name" value="RluA_PseudoU_synthase"/>
</dbReference>
<evidence type="ECO:0000256" key="3">
    <source>
        <dbReference type="ARBA" id="ARBA00023235"/>
    </source>
</evidence>
<dbReference type="InterPro" id="IPR006225">
    <property type="entry name" value="PsdUridine_synth_RluC/D"/>
</dbReference>
<name>F0EHN5_ENTCA</name>
<dbReference type="SUPFAM" id="SSF55120">
    <property type="entry name" value="Pseudouridine synthase"/>
    <property type="match status" value="1"/>
</dbReference>
<comment type="function">
    <text evidence="5">Responsible for synthesis of pseudouridine from uracil.</text>
</comment>
<sequence>MEYTMTLPENHPPMPLRDLLEQEWLVPRKVRHFLRTRKNVAVNQQPAMFHQEVRGGDQITLIIEDSDYSYQPIQLGQADKVDVLFEDEHLLVLNKPARVKTHPNQPLEADTLLNDAAAYLAPKQQQPYVVHRLDKETSGVVLFAKNPLVLPILGRMLENKQIFRRYQATVLGKLTQDQTIAKKIGRDRHDRRKRIIDSRNGQSAVTHVTIAHAQQKTTNVYCVLETGRTHQIRVHLASIGHPVVGDPLYQNKPAPRLLLHGYELHLEHPFTKEQLVIIAQPGLW</sequence>
<dbReference type="Gene3D" id="3.30.2350.10">
    <property type="entry name" value="Pseudouridine synthase"/>
    <property type="match status" value="1"/>
</dbReference>
<comment type="caution">
    <text evidence="7">The sequence shown here is derived from an EMBL/GenBank/DDBJ whole genome shotgun (WGS) entry which is preliminary data.</text>
</comment>
<evidence type="ECO:0000313" key="7">
    <source>
        <dbReference type="EMBL" id="EGC70193.1"/>
    </source>
</evidence>
<dbReference type="GO" id="GO:0003723">
    <property type="term" value="F:RNA binding"/>
    <property type="evidence" value="ECO:0007669"/>
    <property type="project" value="InterPro"/>
</dbReference>
<dbReference type="InterPro" id="IPR006224">
    <property type="entry name" value="PsdUridine_synth_RluA-like_CS"/>
</dbReference>
<gene>
    <name evidence="7" type="ORF">HMPREF9087_0927</name>
</gene>
<dbReference type="PANTHER" id="PTHR21600">
    <property type="entry name" value="MITOCHONDRIAL RNA PSEUDOURIDINE SYNTHASE"/>
    <property type="match status" value="1"/>
</dbReference>
<evidence type="ECO:0000313" key="8">
    <source>
        <dbReference type="Proteomes" id="UP000004835"/>
    </source>
</evidence>
<dbReference type="PROSITE" id="PS01129">
    <property type="entry name" value="PSI_RLU"/>
    <property type="match status" value="1"/>
</dbReference>
<dbReference type="InterPro" id="IPR006145">
    <property type="entry name" value="PsdUridine_synth_RsuA/RluA"/>
</dbReference>
<keyword evidence="3 5" id="KW-0413">Isomerase</keyword>
<evidence type="ECO:0000256" key="5">
    <source>
        <dbReference type="RuleBase" id="RU362028"/>
    </source>
</evidence>